<keyword evidence="10" id="KW-1185">Reference proteome</keyword>
<dbReference type="PANTHER" id="PTHR43772:SF2">
    <property type="entry name" value="PUTATIVE (AFU_ORTHOLOGUE AFUA_2G04480)-RELATED"/>
    <property type="match status" value="1"/>
</dbReference>
<evidence type="ECO:0008006" key="11">
    <source>
        <dbReference type="Google" id="ProtNLM"/>
    </source>
</evidence>
<feature type="active site" description="Proton donor" evidence="6">
    <location>
        <position position="199"/>
    </location>
</feature>
<evidence type="ECO:0000256" key="8">
    <source>
        <dbReference type="RuleBase" id="RU361187"/>
    </source>
</evidence>
<feature type="active site" description="Proton acceptor" evidence="6">
    <location>
        <position position="17"/>
    </location>
</feature>
<evidence type="ECO:0000256" key="1">
    <source>
        <dbReference type="ARBA" id="ARBA00009865"/>
    </source>
</evidence>
<feature type="site" description="Important for catalytic activity, responsible for pKa modulation of the active site Glu and correct orientation of both the proton donor and substrate" evidence="7">
    <location>
        <position position="129"/>
    </location>
</feature>
<comment type="similarity">
    <text evidence="1 8">Belongs to the glycosyl hydrolase 43 family.</text>
</comment>
<dbReference type="Pfam" id="PF04616">
    <property type="entry name" value="Glyco_hydro_43"/>
    <property type="match status" value="1"/>
</dbReference>
<dbReference type="PANTHER" id="PTHR43772">
    <property type="entry name" value="ENDO-1,4-BETA-XYLANASE"/>
    <property type="match status" value="1"/>
</dbReference>
<accession>A0A3M7TSD8</accession>
<dbReference type="EMBL" id="RHIB01000002">
    <property type="protein sequence ID" value="RNA67652.1"/>
    <property type="molecule type" value="Genomic_DNA"/>
</dbReference>
<evidence type="ECO:0000256" key="6">
    <source>
        <dbReference type="PIRSR" id="PIRSR606710-1"/>
    </source>
</evidence>
<proteinExistence type="inferred from homology"/>
<organism evidence="9 10">
    <name type="scientific">Alteribacter keqinensis</name>
    <dbReference type="NCBI Taxonomy" id="2483800"/>
    <lineage>
        <taxon>Bacteria</taxon>
        <taxon>Bacillati</taxon>
        <taxon>Bacillota</taxon>
        <taxon>Bacilli</taxon>
        <taxon>Bacillales</taxon>
        <taxon>Bacillaceae</taxon>
        <taxon>Alteribacter</taxon>
    </lineage>
</organism>
<sequence>MDYNNPVIAKKGTDHGDPAVLKFKGVYYLYHTGPRKVPVYRSFNLVDWEEAGVALWASDDRNHWAQIDLWAPEVLCSNGIFYMYVTGATRSGDGTADDENRRIGVAKSASPTGPFILADEPLTREWSIDAHPFQDDDGTFYMYYNVRNDLTRGPGGIIGTGNVVDRMKDLETLDGKPAMVVRPEHAWEGNKEGTFFWNEGPFVLKHLGRYYQMYSAGYFGDDSYGMYYATSDEPMGEQGMKDTSWKKWQGGKAILKSNEFCEGPGHHVVTKGPDGVNDYYIYHGYSPDEGVQERRVRVGLFEWQDDHIWLEPPSDNRLPFPATPSVDARFMSSLKDINRLLSEKKTDDFYFETTATFLDKCAKMGVSLSDNIRWTIYSEGHRLVAAVENPSQTQCSDLPQHVDFTFPQRISLLKKGGRYTFSINGLEVLTVETGEKYKGEKVLMEYDEGQVRAEGTILTTL</sequence>
<protein>
    <recommendedName>
        <fullName evidence="11">Family 43 glycosylhydrolase</fullName>
    </recommendedName>
</protein>
<keyword evidence="3 8" id="KW-0378">Hydrolase</keyword>
<dbReference type="CDD" id="cd08991">
    <property type="entry name" value="GH43_HoAraf43-like"/>
    <property type="match status" value="1"/>
</dbReference>
<dbReference type="Proteomes" id="UP000278746">
    <property type="component" value="Unassembled WGS sequence"/>
</dbReference>
<name>A0A3M7TSD8_9BACI</name>
<dbReference type="AlphaFoldDB" id="A0A3M7TSD8"/>
<dbReference type="SUPFAM" id="SSF75005">
    <property type="entry name" value="Arabinanase/levansucrase/invertase"/>
    <property type="match status" value="1"/>
</dbReference>
<dbReference type="OrthoDB" id="9801455at2"/>
<keyword evidence="2" id="KW-0624">Polysaccharide degradation</keyword>
<keyword evidence="2" id="KW-0858">Xylan degradation</keyword>
<comment type="caution">
    <text evidence="9">The sequence shown here is derived from an EMBL/GenBank/DDBJ whole genome shotgun (WGS) entry which is preliminary data.</text>
</comment>
<dbReference type="Gene3D" id="2.115.10.20">
    <property type="entry name" value="Glycosyl hydrolase domain, family 43"/>
    <property type="match status" value="1"/>
</dbReference>
<evidence type="ECO:0000256" key="3">
    <source>
        <dbReference type="ARBA" id="ARBA00022801"/>
    </source>
</evidence>
<keyword evidence="4" id="KW-0119">Carbohydrate metabolism</keyword>
<gene>
    <name evidence="9" type="ORF">EBO34_13095</name>
</gene>
<evidence type="ECO:0000256" key="2">
    <source>
        <dbReference type="ARBA" id="ARBA00022651"/>
    </source>
</evidence>
<reference evidence="9 10" key="1">
    <citation type="submission" date="2018-10" db="EMBL/GenBank/DDBJ databases">
        <title>Bacillus Keqinensis sp. nov., a moderately halophilic bacterium isolated from a saline-alkaline lake.</title>
        <authorList>
            <person name="Wang H."/>
        </authorList>
    </citation>
    <scope>NUCLEOTIDE SEQUENCE [LARGE SCALE GENOMIC DNA]</scope>
    <source>
        <strain evidence="9 10">KQ-3</strain>
    </source>
</reference>
<dbReference type="GO" id="GO:0004553">
    <property type="term" value="F:hydrolase activity, hydrolyzing O-glycosyl compounds"/>
    <property type="evidence" value="ECO:0007669"/>
    <property type="project" value="InterPro"/>
</dbReference>
<dbReference type="GO" id="GO:0045493">
    <property type="term" value="P:xylan catabolic process"/>
    <property type="evidence" value="ECO:0007669"/>
    <property type="project" value="UniProtKB-KW"/>
</dbReference>
<dbReference type="RefSeq" id="WP_122899266.1">
    <property type="nucleotide sequence ID" value="NZ_RHIB01000002.1"/>
</dbReference>
<evidence type="ECO:0000256" key="7">
    <source>
        <dbReference type="PIRSR" id="PIRSR606710-2"/>
    </source>
</evidence>
<evidence type="ECO:0000256" key="4">
    <source>
        <dbReference type="ARBA" id="ARBA00023277"/>
    </source>
</evidence>
<dbReference type="InterPro" id="IPR052176">
    <property type="entry name" value="Glycosyl_Hydrlase_43_Enz"/>
</dbReference>
<evidence type="ECO:0000313" key="10">
    <source>
        <dbReference type="Proteomes" id="UP000278746"/>
    </source>
</evidence>
<keyword evidence="5 8" id="KW-0326">Glycosidase</keyword>
<dbReference type="InterPro" id="IPR006710">
    <property type="entry name" value="Glyco_hydro_43"/>
</dbReference>
<evidence type="ECO:0000313" key="9">
    <source>
        <dbReference type="EMBL" id="RNA67652.1"/>
    </source>
</evidence>
<evidence type="ECO:0000256" key="5">
    <source>
        <dbReference type="ARBA" id="ARBA00023295"/>
    </source>
</evidence>
<dbReference type="InterPro" id="IPR023296">
    <property type="entry name" value="Glyco_hydro_beta-prop_sf"/>
</dbReference>